<sequence>MEFRTGGEISRGASVKWRRCRGIENIVVIFFVVLSVAGHFLSETGNVTFKDVHQGLSKQRLEGTYSYDQGYTPWNPPPYQHHAPQCNVYQSNGFGDAYYGYEDPPPPYSPLQGNFEGIFQVLLQERKEIREAQKRIEAQLAILIELKKGKMHCYMKRMLKILTIKRSTSA</sequence>
<organism evidence="2 3">
    <name type="scientific">Stylosanthes scabra</name>
    <dbReference type="NCBI Taxonomy" id="79078"/>
    <lineage>
        <taxon>Eukaryota</taxon>
        <taxon>Viridiplantae</taxon>
        <taxon>Streptophyta</taxon>
        <taxon>Embryophyta</taxon>
        <taxon>Tracheophyta</taxon>
        <taxon>Spermatophyta</taxon>
        <taxon>Magnoliopsida</taxon>
        <taxon>eudicotyledons</taxon>
        <taxon>Gunneridae</taxon>
        <taxon>Pentapetalae</taxon>
        <taxon>rosids</taxon>
        <taxon>fabids</taxon>
        <taxon>Fabales</taxon>
        <taxon>Fabaceae</taxon>
        <taxon>Papilionoideae</taxon>
        <taxon>50 kb inversion clade</taxon>
        <taxon>dalbergioids sensu lato</taxon>
        <taxon>Dalbergieae</taxon>
        <taxon>Pterocarpus clade</taxon>
        <taxon>Stylosanthes</taxon>
    </lineage>
</organism>
<feature type="transmembrane region" description="Helical" evidence="1">
    <location>
        <begin position="21"/>
        <end position="41"/>
    </location>
</feature>
<keyword evidence="1" id="KW-1133">Transmembrane helix</keyword>
<proteinExistence type="predicted"/>
<evidence type="ECO:0000256" key="1">
    <source>
        <dbReference type="SAM" id="Phobius"/>
    </source>
</evidence>
<keyword evidence="1" id="KW-0472">Membrane</keyword>
<name>A0ABU6YX31_9FABA</name>
<dbReference type="EMBL" id="JASCZI010244107">
    <property type="protein sequence ID" value="MED6213905.1"/>
    <property type="molecule type" value="Genomic_DNA"/>
</dbReference>
<reference evidence="2 3" key="1">
    <citation type="journal article" date="2023" name="Plants (Basel)">
        <title>Bridging the Gap: Combining Genomics and Transcriptomics Approaches to Understand Stylosanthes scabra, an Orphan Legume from the Brazilian Caatinga.</title>
        <authorList>
            <person name="Ferreira-Neto J.R.C."/>
            <person name="da Silva M.D."/>
            <person name="Binneck E."/>
            <person name="de Melo N.F."/>
            <person name="da Silva R.H."/>
            <person name="de Melo A.L.T.M."/>
            <person name="Pandolfi V."/>
            <person name="Bustamante F.O."/>
            <person name="Brasileiro-Vidal A.C."/>
            <person name="Benko-Iseppon A.M."/>
        </authorList>
    </citation>
    <scope>NUCLEOTIDE SEQUENCE [LARGE SCALE GENOMIC DNA]</scope>
    <source>
        <tissue evidence="2">Leaves</tissue>
    </source>
</reference>
<evidence type="ECO:0000313" key="2">
    <source>
        <dbReference type="EMBL" id="MED6213905.1"/>
    </source>
</evidence>
<comment type="caution">
    <text evidence="2">The sequence shown here is derived from an EMBL/GenBank/DDBJ whole genome shotgun (WGS) entry which is preliminary data.</text>
</comment>
<dbReference type="Proteomes" id="UP001341840">
    <property type="component" value="Unassembled WGS sequence"/>
</dbReference>
<accession>A0ABU6YX31</accession>
<keyword evidence="1" id="KW-0812">Transmembrane</keyword>
<keyword evidence="3" id="KW-1185">Reference proteome</keyword>
<protein>
    <submittedName>
        <fullName evidence="2">Uncharacterized protein</fullName>
    </submittedName>
</protein>
<gene>
    <name evidence="2" type="ORF">PIB30_097933</name>
</gene>
<evidence type="ECO:0000313" key="3">
    <source>
        <dbReference type="Proteomes" id="UP001341840"/>
    </source>
</evidence>